<comment type="caution">
    <text evidence="3">The sequence shown here is derived from an EMBL/GenBank/DDBJ whole genome shotgun (WGS) entry which is preliminary data.</text>
</comment>
<accession>V9E4G3</accession>
<feature type="region of interest" description="Disordered" evidence="2">
    <location>
        <begin position="356"/>
        <end position="380"/>
    </location>
</feature>
<dbReference type="HOGENOM" id="CLU_055360_2_0_1"/>
<dbReference type="Proteomes" id="UP000018721">
    <property type="component" value="Unassembled WGS sequence"/>
</dbReference>
<gene>
    <name evidence="3" type="ORF">F443_19447</name>
</gene>
<dbReference type="OrthoDB" id="187836at2759"/>
<feature type="compositionally biased region" description="Polar residues" evidence="2">
    <location>
        <begin position="362"/>
        <end position="380"/>
    </location>
</feature>
<dbReference type="AlphaFoldDB" id="V9E4G3"/>
<reference evidence="3 4" key="1">
    <citation type="submission" date="2013-11" db="EMBL/GenBank/DDBJ databases">
        <title>The Genome Sequence of Phytophthora parasitica P1569.</title>
        <authorList>
            <consortium name="The Broad Institute Genomics Platform"/>
            <person name="Russ C."/>
            <person name="Tyler B."/>
            <person name="Panabieres F."/>
            <person name="Shan W."/>
            <person name="Tripathy S."/>
            <person name="Grunwald N."/>
            <person name="Machado M."/>
            <person name="Johnson C.S."/>
            <person name="Arredondo F."/>
            <person name="Hong C."/>
            <person name="Coffey M."/>
            <person name="Young S.K."/>
            <person name="Zeng Q."/>
            <person name="Gargeya S."/>
            <person name="Fitzgerald M."/>
            <person name="Abouelleil A."/>
            <person name="Alvarado L."/>
            <person name="Chapman S.B."/>
            <person name="Gainer-Dewar J."/>
            <person name="Goldberg J."/>
            <person name="Griggs A."/>
            <person name="Gujja S."/>
            <person name="Hansen M."/>
            <person name="Howarth C."/>
            <person name="Imamovic A."/>
            <person name="Ireland A."/>
            <person name="Larimer J."/>
            <person name="McCowan C."/>
            <person name="Murphy C."/>
            <person name="Pearson M."/>
            <person name="Poon T.W."/>
            <person name="Priest M."/>
            <person name="Roberts A."/>
            <person name="Saif S."/>
            <person name="Shea T."/>
            <person name="Sykes S."/>
            <person name="Wortman J."/>
            <person name="Nusbaum C."/>
            <person name="Birren B."/>
        </authorList>
    </citation>
    <scope>NUCLEOTIDE SEQUENCE [LARGE SCALE GENOMIC DNA]</scope>
    <source>
        <strain evidence="3 4">P1569</strain>
    </source>
</reference>
<dbReference type="PANTHER" id="PTHR21198">
    <property type="entry name" value="GLUTAMATE RACEMASE"/>
    <property type="match status" value="1"/>
</dbReference>
<dbReference type="Pfam" id="PF01177">
    <property type="entry name" value="Asp_Glu_race"/>
    <property type="match status" value="1"/>
</dbReference>
<evidence type="ECO:0000256" key="1">
    <source>
        <dbReference type="ARBA" id="ARBA00023235"/>
    </source>
</evidence>
<sequence length="380" mass="41226">MSISQSSSLSSSVVFRSRRWNEPALPSASASCLGVSESIKPMVCPAHDDCESAPPAPAMELPVVLKVRKIKTKKPKEVMLGICGGVGPAAGLLLHQLILQNTDSTGEDQGHLNVCHFSRSEDMTDRTEYLVYAANSSFDATDSDSDSGSTNGDMSCNYVKEVENPACGMARTFAMMHAAAAAGRARLVVGVPCNTFHAQPIWDEFIRRTRNASCVHHVHMLEETVAFIASKLPSCKRVGLMSTTGTRNSRVYHDLLEPRGYTVLEVHAGAMQQELHESIYNREWGVKSTAPAVSSRSEANFHRYTLHLREQGAEVIILGCTEIPFIFAGKTHFAGCLLIDPMMALARAMIREADPSRLKPADSSSTPNRASSTVCTTGIL</sequence>
<evidence type="ECO:0008006" key="5">
    <source>
        <dbReference type="Google" id="ProtNLM"/>
    </source>
</evidence>
<dbReference type="InterPro" id="IPR033134">
    <property type="entry name" value="Asp/Glu_racemase_AS_2"/>
</dbReference>
<evidence type="ECO:0000313" key="4">
    <source>
        <dbReference type="Proteomes" id="UP000018721"/>
    </source>
</evidence>
<keyword evidence="4" id="KW-1185">Reference proteome</keyword>
<dbReference type="PROSITE" id="PS00924">
    <property type="entry name" value="ASP_GLU_RACEMASE_2"/>
    <property type="match status" value="1"/>
</dbReference>
<organism evidence="3 4">
    <name type="scientific">Phytophthora nicotianae P1569</name>
    <dbReference type="NCBI Taxonomy" id="1317065"/>
    <lineage>
        <taxon>Eukaryota</taxon>
        <taxon>Sar</taxon>
        <taxon>Stramenopiles</taxon>
        <taxon>Oomycota</taxon>
        <taxon>Peronosporomycetes</taxon>
        <taxon>Peronosporales</taxon>
        <taxon>Peronosporaceae</taxon>
        <taxon>Phytophthora</taxon>
    </lineage>
</organism>
<evidence type="ECO:0000256" key="2">
    <source>
        <dbReference type="SAM" id="MobiDB-lite"/>
    </source>
</evidence>
<dbReference type="SUPFAM" id="SSF53681">
    <property type="entry name" value="Aspartate/glutamate racemase"/>
    <property type="match status" value="1"/>
</dbReference>
<dbReference type="EMBL" id="ANIZ01003366">
    <property type="protein sequence ID" value="ETI33964.1"/>
    <property type="molecule type" value="Genomic_DNA"/>
</dbReference>
<dbReference type="InterPro" id="IPR015942">
    <property type="entry name" value="Asp/Glu/hydantoin_racemase"/>
</dbReference>
<keyword evidence="1" id="KW-0413">Isomerase</keyword>
<dbReference type="PANTHER" id="PTHR21198:SF3">
    <property type="entry name" value="GLUTAMATE RACEMASE"/>
    <property type="match status" value="1"/>
</dbReference>
<dbReference type="eggNOG" id="ENOG502RMRW">
    <property type="taxonomic scope" value="Eukaryota"/>
</dbReference>
<proteinExistence type="predicted"/>
<dbReference type="Gene3D" id="3.40.50.1860">
    <property type="match status" value="2"/>
</dbReference>
<protein>
    <recommendedName>
        <fullName evidence="5">Aspartate racemase</fullName>
    </recommendedName>
</protein>
<dbReference type="InterPro" id="IPR001920">
    <property type="entry name" value="Asp/Glu_race"/>
</dbReference>
<name>V9E4G3_PHYNI</name>
<dbReference type="GO" id="GO:0047661">
    <property type="term" value="F:amino-acid racemase activity"/>
    <property type="evidence" value="ECO:0007669"/>
    <property type="project" value="InterPro"/>
</dbReference>
<evidence type="ECO:0000313" key="3">
    <source>
        <dbReference type="EMBL" id="ETI33964.1"/>
    </source>
</evidence>